<dbReference type="GeneID" id="93260399"/>
<accession>A0AAU7WEX3</accession>
<gene>
    <name evidence="1" type="ORF">ABR335_12320</name>
</gene>
<reference evidence="1" key="1">
    <citation type="submission" date="2024-06" db="EMBL/GenBank/DDBJ databases">
        <authorList>
            <person name="Huang C.H."/>
            <person name="Ting Y.S."/>
            <person name="Cheng Y.H."/>
        </authorList>
    </citation>
    <scope>NUCLEOTIDE SEQUENCE</scope>
    <source>
        <strain evidence="1">TCI803</strain>
    </source>
</reference>
<dbReference type="AlphaFoldDB" id="A0AAU7WEX3"/>
<protein>
    <submittedName>
        <fullName evidence="1">Uncharacterized protein</fullName>
    </submittedName>
</protein>
<sequence>MSPQKLDVGVKRWIFEVFKNGSKRFYLIEGGIPENDGRYPLEKVTLKK</sequence>
<dbReference type="RefSeq" id="WP_155641221.1">
    <property type="nucleotide sequence ID" value="NZ_CP158453.1"/>
</dbReference>
<dbReference type="EMBL" id="CP158453">
    <property type="protein sequence ID" value="XBX97229.1"/>
    <property type="molecule type" value="Genomic_DNA"/>
</dbReference>
<name>A0AAU7WEX3_9BACI</name>
<proteinExistence type="predicted"/>
<evidence type="ECO:0000313" key="1">
    <source>
        <dbReference type="EMBL" id="XBX97229.1"/>
    </source>
</evidence>
<organism evidence="1">
    <name type="scientific">Heyndrickxia faecalis</name>
    <dbReference type="NCBI Taxonomy" id="2824910"/>
    <lineage>
        <taxon>Bacteria</taxon>
        <taxon>Bacillati</taxon>
        <taxon>Bacillota</taxon>
        <taxon>Bacilli</taxon>
        <taxon>Bacillales</taxon>
        <taxon>Bacillaceae</taxon>
        <taxon>Heyndrickxia</taxon>
    </lineage>
</organism>